<dbReference type="AlphaFoldDB" id="A0A6A6T2Y6"/>
<sequence length="190" mass="21445">PDLTNTSKISVVYLGNSMLERLKTTGRTTQLANLTTSWNAGCGGDKNENVLYRLDLGLYSILKQYHASETAEGRPGIRVWVLKSGTNNLHAKKGFREQDVESWRVLVESCLKIAPGSTVLACDVFFRKDVDDGLVERGNQMLKGVVEEFGKQEEGERVKWVEARHLVTKDMLVDRVHLNEEGYRVFDETL</sequence>
<feature type="domain" description="SGNH hydrolase-type esterase" evidence="1">
    <location>
        <begin position="31"/>
        <end position="185"/>
    </location>
</feature>
<feature type="non-terminal residue" evidence="2">
    <location>
        <position position="1"/>
    </location>
</feature>
<reference evidence="2" key="1">
    <citation type="journal article" date="2020" name="Stud. Mycol.">
        <title>101 Dothideomycetes genomes: a test case for predicting lifestyles and emergence of pathogens.</title>
        <authorList>
            <person name="Haridas S."/>
            <person name="Albert R."/>
            <person name="Binder M."/>
            <person name="Bloem J."/>
            <person name="Labutti K."/>
            <person name="Salamov A."/>
            <person name="Andreopoulos B."/>
            <person name="Baker S."/>
            <person name="Barry K."/>
            <person name="Bills G."/>
            <person name="Bluhm B."/>
            <person name="Cannon C."/>
            <person name="Castanera R."/>
            <person name="Culley D."/>
            <person name="Daum C."/>
            <person name="Ezra D."/>
            <person name="Gonzalez J."/>
            <person name="Henrissat B."/>
            <person name="Kuo A."/>
            <person name="Liang C."/>
            <person name="Lipzen A."/>
            <person name="Lutzoni F."/>
            <person name="Magnuson J."/>
            <person name="Mondo S."/>
            <person name="Nolan M."/>
            <person name="Ohm R."/>
            <person name="Pangilinan J."/>
            <person name="Park H.-J."/>
            <person name="Ramirez L."/>
            <person name="Alfaro M."/>
            <person name="Sun H."/>
            <person name="Tritt A."/>
            <person name="Yoshinaga Y."/>
            <person name="Zwiers L.-H."/>
            <person name="Turgeon B."/>
            <person name="Goodwin S."/>
            <person name="Spatafora J."/>
            <person name="Crous P."/>
            <person name="Grigoriev I."/>
        </authorList>
    </citation>
    <scope>NUCLEOTIDE SEQUENCE</scope>
    <source>
        <strain evidence="2">CBS 122681</strain>
    </source>
</reference>
<accession>A0A6A6T2Y6</accession>
<dbReference type="OrthoDB" id="505607at2759"/>
<dbReference type="EMBL" id="MU004367">
    <property type="protein sequence ID" value="KAF2654256.1"/>
    <property type="molecule type" value="Genomic_DNA"/>
</dbReference>
<dbReference type="SUPFAM" id="SSF52266">
    <property type="entry name" value="SGNH hydrolase"/>
    <property type="match status" value="1"/>
</dbReference>
<evidence type="ECO:0000259" key="1">
    <source>
        <dbReference type="Pfam" id="PF13472"/>
    </source>
</evidence>
<gene>
    <name evidence="2" type="ORF">K491DRAFT_550720</name>
</gene>
<protein>
    <recommendedName>
        <fullName evidence="1">SGNH hydrolase-type esterase domain-containing protein</fullName>
    </recommendedName>
</protein>
<feature type="non-terminal residue" evidence="2">
    <location>
        <position position="190"/>
    </location>
</feature>
<proteinExistence type="predicted"/>
<dbReference type="InterPro" id="IPR013830">
    <property type="entry name" value="SGNH_hydro"/>
</dbReference>
<dbReference type="Gene3D" id="3.40.50.1110">
    <property type="entry name" value="SGNH hydrolase"/>
    <property type="match status" value="1"/>
</dbReference>
<evidence type="ECO:0000313" key="3">
    <source>
        <dbReference type="Proteomes" id="UP000799324"/>
    </source>
</evidence>
<evidence type="ECO:0000313" key="2">
    <source>
        <dbReference type="EMBL" id="KAF2654256.1"/>
    </source>
</evidence>
<organism evidence="2 3">
    <name type="scientific">Lophiostoma macrostomum CBS 122681</name>
    <dbReference type="NCBI Taxonomy" id="1314788"/>
    <lineage>
        <taxon>Eukaryota</taxon>
        <taxon>Fungi</taxon>
        <taxon>Dikarya</taxon>
        <taxon>Ascomycota</taxon>
        <taxon>Pezizomycotina</taxon>
        <taxon>Dothideomycetes</taxon>
        <taxon>Pleosporomycetidae</taxon>
        <taxon>Pleosporales</taxon>
        <taxon>Lophiostomataceae</taxon>
        <taxon>Lophiostoma</taxon>
    </lineage>
</organism>
<dbReference type="Pfam" id="PF13472">
    <property type="entry name" value="Lipase_GDSL_2"/>
    <property type="match status" value="1"/>
</dbReference>
<dbReference type="Proteomes" id="UP000799324">
    <property type="component" value="Unassembled WGS sequence"/>
</dbReference>
<name>A0A6A6T2Y6_9PLEO</name>
<keyword evidence="3" id="KW-1185">Reference proteome</keyword>
<dbReference type="InterPro" id="IPR036514">
    <property type="entry name" value="SGNH_hydro_sf"/>
</dbReference>